<comment type="caution">
    <text evidence="1">The sequence shown here is derived from an EMBL/GenBank/DDBJ whole genome shotgun (WGS) entry which is preliminary data.</text>
</comment>
<evidence type="ECO:0000313" key="1">
    <source>
        <dbReference type="EMBL" id="KAL3571258.1"/>
    </source>
</evidence>
<name>A0ACC4AYH7_POPAL</name>
<dbReference type="EMBL" id="RCHU02000015">
    <property type="protein sequence ID" value="KAL3571258.1"/>
    <property type="molecule type" value="Genomic_DNA"/>
</dbReference>
<gene>
    <name evidence="1" type="ORF">D5086_028507</name>
</gene>
<organism evidence="1 2">
    <name type="scientific">Populus alba</name>
    <name type="common">White poplar</name>
    <dbReference type="NCBI Taxonomy" id="43335"/>
    <lineage>
        <taxon>Eukaryota</taxon>
        <taxon>Viridiplantae</taxon>
        <taxon>Streptophyta</taxon>
        <taxon>Embryophyta</taxon>
        <taxon>Tracheophyta</taxon>
        <taxon>Spermatophyta</taxon>
        <taxon>Magnoliopsida</taxon>
        <taxon>eudicotyledons</taxon>
        <taxon>Gunneridae</taxon>
        <taxon>Pentapetalae</taxon>
        <taxon>rosids</taxon>
        <taxon>fabids</taxon>
        <taxon>Malpighiales</taxon>
        <taxon>Salicaceae</taxon>
        <taxon>Saliceae</taxon>
        <taxon>Populus</taxon>
    </lineage>
</organism>
<keyword evidence="2" id="KW-1185">Reference proteome</keyword>
<reference evidence="1 2" key="1">
    <citation type="journal article" date="2024" name="Plant Biotechnol. J.">
        <title>Genome and CRISPR/Cas9 system of a widespread forest tree (Populus alba) in the world.</title>
        <authorList>
            <person name="Liu Y.J."/>
            <person name="Jiang P.F."/>
            <person name="Han X.M."/>
            <person name="Li X.Y."/>
            <person name="Wang H.M."/>
            <person name="Wang Y.J."/>
            <person name="Wang X.X."/>
            <person name="Zeng Q.Y."/>
        </authorList>
    </citation>
    <scope>NUCLEOTIDE SEQUENCE [LARGE SCALE GENOMIC DNA]</scope>
    <source>
        <strain evidence="2">cv. PAL-ZL1</strain>
    </source>
</reference>
<sequence length="115" mass="12995">MINAWAIGRDPTYWNEAEKFNPERFLDSSIDYMGNNFEFIAFGAGKRKCPGMAFGLAIVEMALAKLLYHFDCKLCDGVKNEDLDMTEDTGLGSTVKRKHELYLIPIPYHPSSPAK</sequence>
<proteinExistence type="predicted"/>
<accession>A0ACC4AYH7</accession>
<protein>
    <submittedName>
        <fullName evidence="1">Uncharacterized protein</fullName>
    </submittedName>
</protein>
<dbReference type="Proteomes" id="UP000309997">
    <property type="component" value="Unassembled WGS sequence"/>
</dbReference>
<evidence type="ECO:0000313" key="2">
    <source>
        <dbReference type="Proteomes" id="UP000309997"/>
    </source>
</evidence>